<gene>
    <name evidence="1" type="ORF">T190115A13A_60030</name>
</gene>
<reference evidence="1 2" key="1">
    <citation type="submission" date="2024-05" db="EMBL/GenBank/DDBJ databases">
        <authorList>
            <person name="Duchaud E."/>
        </authorList>
    </citation>
    <scope>NUCLEOTIDE SEQUENCE [LARGE SCALE GENOMIC DNA]</scope>
    <source>
        <strain evidence="1">Ena-SAMPLE-TAB-13-05-2024-13:56:06:370-140305</strain>
    </source>
</reference>
<dbReference type="Proteomes" id="UP001497602">
    <property type="component" value="Unassembled WGS sequence"/>
</dbReference>
<name>A0ABM9PQH8_9FLAO</name>
<accession>A0ABM9PQH8</accession>
<dbReference type="RefSeq" id="WP_348703567.1">
    <property type="nucleotide sequence ID" value="NZ_CAXIYA010000011.1"/>
</dbReference>
<protein>
    <submittedName>
        <fullName evidence="1">Uncharacterized protein</fullName>
    </submittedName>
</protein>
<evidence type="ECO:0000313" key="1">
    <source>
        <dbReference type="EMBL" id="CAL2108035.1"/>
    </source>
</evidence>
<proteinExistence type="predicted"/>
<organism evidence="1 2">
    <name type="scientific">Tenacibaculum vairaonense</name>
    <dbReference type="NCBI Taxonomy" id="3137860"/>
    <lineage>
        <taxon>Bacteria</taxon>
        <taxon>Pseudomonadati</taxon>
        <taxon>Bacteroidota</taxon>
        <taxon>Flavobacteriia</taxon>
        <taxon>Flavobacteriales</taxon>
        <taxon>Flavobacteriaceae</taxon>
        <taxon>Tenacibaculum</taxon>
    </lineage>
</organism>
<comment type="caution">
    <text evidence="1">The sequence shown here is derived from an EMBL/GenBank/DDBJ whole genome shotgun (WGS) entry which is preliminary data.</text>
</comment>
<dbReference type="EMBL" id="CAXJRC010000043">
    <property type="protein sequence ID" value="CAL2108035.1"/>
    <property type="molecule type" value="Genomic_DNA"/>
</dbReference>
<sequence length="74" mass="9595">MKSYSNKKYYNFKKSHKRKKRTKSAKIYWKSNTWEYRRFLRQQYRTKCKIVLKEQLKGKEIEFPLYRKTLWWEY</sequence>
<keyword evidence="2" id="KW-1185">Reference proteome</keyword>
<evidence type="ECO:0000313" key="2">
    <source>
        <dbReference type="Proteomes" id="UP001497602"/>
    </source>
</evidence>